<dbReference type="PANTHER" id="PTHR44688:SF16">
    <property type="entry name" value="DNA-BINDING TRANSCRIPTIONAL ACTIVATOR DEVR_DOSR"/>
    <property type="match status" value="1"/>
</dbReference>
<evidence type="ECO:0000313" key="5">
    <source>
        <dbReference type="EMBL" id="NMO15137.1"/>
    </source>
</evidence>
<organism evidence="5 6">
    <name type="scientific">Pyxidicoccus fallax</name>
    <dbReference type="NCBI Taxonomy" id="394095"/>
    <lineage>
        <taxon>Bacteria</taxon>
        <taxon>Pseudomonadati</taxon>
        <taxon>Myxococcota</taxon>
        <taxon>Myxococcia</taxon>
        <taxon>Myxococcales</taxon>
        <taxon>Cystobacterineae</taxon>
        <taxon>Myxococcaceae</taxon>
        <taxon>Pyxidicoccus</taxon>
    </lineage>
</organism>
<evidence type="ECO:0000256" key="1">
    <source>
        <dbReference type="ARBA" id="ARBA00023015"/>
    </source>
</evidence>
<keyword evidence="6" id="KW-1185">Reference proteome</keyword>
<protein>
    <submittedName>
        <fullName evidence="5">Helix-turn-helix transcriptional regulator</fullName>
    </submittedName>
</protein>
<dbReference type="Pfam" id="PF00196">
    <property type="entry name" value="GerE"/>
    <property type="match status" value="1"/>
</dbReference>
<sequence length="361" mass="40877">MNFSSREWMLRDQVIAALNSELSLPKALESARAPLLELLPADYMGLCLITLGPLVEFNWLVPGPRLPLLDESSRWVDSDFVRAPIFAQPGVAVRDSEMRSREELERSPLYQRSRELGLGLEHVMAALLPVPPGMCGAFTLYRDRRIPFSEQHAALLTSLTPHLVNAVRNCRDMQTVTSGVRLLEELYRRDDAAYLVVTPPSHEELRSPRAAELLRKWFAPSDLHASGIPRVLQERLEALTGMEDTDARLEASLWISLQGDAYRVVRFVELPEAEGPRQWALVLNEIPLSIPLPEAMRRALTPRQVDIARGLLRNWSNETIASELGLSEDTVKTHVRDIFRRLQVDSRADFLYQAAHLNKPI</sequence>
<reference evidence="5 6" key="1">
    <citation type="submission" date="2020-04" db="EMBL/GenBank/DDBJ databases">
        <title>Draft genome of Pyxidicoccus fallax type strain.</title>
        <authorList>
            <person name="Whitworth D.E."/>
        </authorList>
    </citation>
    <scope>NUCLEOTIDE SEQUENCE [LARGE SCALE GENOMIC DNA]</scope>
    <source>
        <strain evidence="5 6">DSM 14698</strain>
    </source>
</reference>
<dbReference type="PANTHER" id="PTHR44688">
    <property type="entry name" value="DNA-BINDING TRANSCRIPTIONAL ACTIVATOR DEVR_DOSR"/>
    <property type="match status" value="1"/>
</dbReference>
<dbReference type="EMBL" id="JABBJJ010000032">
    <property type="protein sequence ID" value="NMO15137.1"/>
    <property type="molecule type" value="Genomic_DNA"/>
</dbReference>
<dbReference type="Gene3D" id="3.30.450.40">
    <property type="match status" value="1"/>
</dbReference>
<dbReference type="InterPro" id="IPR000792">
    <property type="entry name" value="Tscrpt_reg_LuxR_C"/>
</dbReference>
<dbReference type="CDD" id="cd06170">
    <property type="entry name" value="LuxR_C_like"/>
    <property type="match status" value="1"/>
</dbReference>
<keyword evidence="3" id="KW-0804">Transcription</keyword>
<evidence type="ECO:0000259" key="4">
    <source>
        <dbReference type="PROSITE" id="PS50043"/>
    </source>
</evidence>
<evidence type="ECO:0000256" key="3">
    <source>
        <dbReference type="ARBA" id="ARBA00023163"/>
    </source>
</evidence>
<dbReference type="SMART" id="SM00421">
    <property type="entry name" value="HTH_LUXR"/>
    <property type="match status" value="1"/>
</dbReference>
<dbReference type="Gene3D" id="1.10.10.10">
    <property type="entry name" value="Winged helix-like DNA-binding domain superfamily/Winged helix DNA-binding domain"/>
    <property type="match status" value="1"/>
</dbReference>
<comment type="caution">
    <text evidence="5">The sequence shown here is derived from an EMBL/GenBank/DDBJ whole genome shotgun (WGS) entry which is preliminary data.</text>
</comment>
<gene>
    <name evidence="5" type="ORF">HG543_09745</name>
</gene>
<name>A0A848L992_9BACT</name>
<keyword evidence="2" id="KW-0238">DNA-binding</keyword>
<evidence type="ECO:0000313" key="6">
    <source>
        <dbReference type="Proteomes" id="UP000518300"/>
    </source>
</evidence>
<dbReference type="PRINTS" id="PR00038">
    <property type="entry name" value="HTHLUXR"/>
</dbReference>
<dbReference type="InterPro" id="IPR029016">
    <property type="entry name" value="GAF-like_dom_sf"/>
</dbReference>
<feature type="domain" description="HTH luxR-type" evidence="4">
    <location>
        <begin position="293"/>
        <end position="358"/>
    </location>
</feature>
<keyword evidence="1" id="KW-0805">Transcription regulation</keyword>
<dbReference type="GO" id="GO:0006355">
    <property type="term" value="P:regulation of DNA-templated transcription"/>
    <property type="evidence" value="ECO:0007669"/>
    <property type="project" value="InterPro"/>
</dbReference>
<dbReference type="PROSITE" id="PS50043">
    <property type="entry name" value="HTH_LUXR_2"/>
    <property type="match status" value="1"/>
</dbReference>
<dbReference type="InterPro" id="IPR016032">
    <property type="entry name" value="Sig_transdc_resp-reg_C-effctor"/>
</dbReference>
<dbReference type="SUPFAM" id="SSF46894">
    <property type="entry name" value="C-terminal effector domain of the bipartite response regulators"/>
    <property type="match status" value="1"/>
</dbReference>
<dbReference type="InterPro" id="IPR036388">
    <property type="entry name" value="WH-like_DNA-bd_sf"/>
</dbReference>
<dbReference type="GO" id="GO:0003677">
    <property type="term" value="F:DNA binding"/>
    <property type="evidence" value="ECO:0007669"/>
    <property type="project" value="UniProtKB-KW"/>
</dbReference>
<accession>A0A848L992</accession>
<dbReference type="AlphaFoldDB" id="A0A848L992"/>
<dbReference type="Proteomes" id="UP000518300">
    <property type="component" value="Unassembled WGS sequence"/>
</dbReference>
<evidence type="ECO:0000256" key="2">
    <source>
        <dbReference type="ARBA" id="ARBA00023125"/>
    </source>
</evidence>
<proteinExistence type="predicted"/>